<evidence type="ECO:0000259" key="1">
    <source>
        <dbReference type="Pfam" id="PF03184"/>
    </source>
</evidence>
<evidence type="ECO:0000313" key="3">
    <source>
        <dbReference type="Proteomes" id="UP000789759"/>
    </source>
</evidence>
<dbReference type="InterPro" id="IPR004875">
    <property type="entry name" value="DDE_SF_endonuclease_dom"/>
</dbReference>
<reference evidence="2" key="1">
    <citation type="submission" date="2021-06" db="EMBL/GenBank/DDBJ databases">
        <authorList>
            <person name="Kallberg Y."/>
            <person name="Tangrot J."/>
            <person name="Rosling A."/>
        </authorList>
    </citation>
    <scope>NUCLEOTIDE SEQUENCE</scope>
    <source>
        <strain evidence="2">FL966</strain>
    </source>
</reference>
<name>A0A9N9N4P8_9GLOM</name>
<dbReference type="GO" id="GO:0003676">
    <property type="term" value="F:nucleic acid binding"/>
    <property type="evidence" value="ECO:0007669"/>
    <property type="project" value="InterPro"/>
</dbReference>
<keyword evidence="3" id="KW-1185">Reference proteome</keyword>
<feature type="domain" description="DDE-1" evidence="1">
    <location>
        <begin position="3"/>
        <end position="80"/>
    </location>
</feature>
<accession>A0A9N9N4P8</accession>
<comment type="caution">
    <text evidence="2">The sequence shown here is derived from an EMBL/GenBank/DDBJ whole genome shotgun (WGS) entry which is preliminary data.</text>
</comment>
<dbReference type="Pfam" id="PF03184">
    <property type="entry name" value="DDE_1"/>
    <property type="match status" value="1"/>
</dbReference>
<dbReference type="OrthoDB" id="2439524at2759"/>
<dbReference type="AlphaFoldDB" id="A0A9N9N4P8"/>
<gene>
    <name evidence="2" type="ORF">CPELLU_LOCUS11803</name>
</gene>
<organism evidence="2 3">
    <name type="scientific">Cetraspora pellucida</name>
    <dbReference type="NCBI Taxonomy" id="1433469"/>
    <lineage>
        <taxon>Eukaryota</taxon>
        <taxon>Fungi</taxon>
        <taxon>Fungi incertae sedis</taxon>
        <taxon>Mucoromycota</taxon>
        <taxon>Glomeromycotina</taxon>
        <taxon>Glomeromycetes</taxon>
        <taxon>Diversisporales</taxon>
        <taxon>Gigasporaceae</taxon>
        <taxon>Cetraspora</taxon>
    </lineage>
</organism>
<dbReference type="Proteomes" id="UP000789759">
    <property type="component" value="Unassembled WGS sequence"/>
</dbReference>
<sequence>MHQGQHVLLLLNNCPSHILAKLTLQYTKVLFLPPNNTLKIQPLNAVSAKTIYNCWYHTKIFPYDINAERNASTSTLANTLANTYQKNLAYNDFVGALQAFRHFYLIRVEEFLNIPEEDIVYKTSEDD</sequence>
<evidence type="ECO:0000313" key="2">
    <source>
        <dbReference type="EMBL" id="CAG8700580.1"/>
    </source>
</evidence>
<dbReference type="EMBL" id="CAJVQA010010765">
    <property type="protein sequence ID" value="CAG8700580.1"/>
    <property type="molecule type" value="Genomic_DNA"/>
</dbReference>
<proteinExistence type="predicted"/>
<protein>
    <submittedName>
        <fullName evidence="2">7615_t:CDS:1</fullName>
    </submittedName>
</protein>